<dbReference type="GO" id="GO:0031054">
    <property type="term" value="P:pre-miRNA processing"/>
    <property type="evidence" value="ECO:0007669"/>
    <property type="project" value="TreeGrafter"/>
</dbReference>
<dbReference type="GO" id="GO:0003723">
    <property type="term" value="F:RNA binding"/>
    <property type="evidence" value="ECO:0007669"/>
    <property type="project" value="TreeGrafter"/>
</dbReference>
<sequence>MSTHPSVDVEESHMFTKYFIPFKLFTCGRRIESPTGPRGSYRECASTRVLPLRAPELRLARFGSAREQSEISAIKNMCNQEIGNPQGTLTTSSSSTSTDNKFNTFNDVNKLTAMHGPSPSMLLQALTMSNASDGFNLERLEMLGDSFLKQAVTVFLYSHYHSLHEGKLSFLRSKQVSNFNLYRFGKQKGLAHWMQVCLFDPAINWLPPGYAIRENQSNTFCVPPEQVDEFVSDMMMTRTMIMMMIM</sequence>
<dbReference type="SMART" id="SM00535">
    <property type="entry name" value="RIBOc"/>
    <property type="match status" value="1"/>
</dbReference>
<dbReference type="Pfam" id="PF00636">
    <property type="entry name" value="Ribonuclease_3"/>
    <property type="match status" value="1"/>
</dbReference>
<evidence type="ECO:0000313" key="3">
    <source>
        <dbReference type="EMBL" id="PIK38541.1"/>
    </source>
</evidence>
<dbReference type="GO" id="GO:0004530">
    <property type="term" value="F:deoxyribonuclease I activity"/>
    <property type="evidence" value="ECO:0007669"/>
    <property type="project" value="TreeGrafter"/>
</dbReference>
<reference evidence="3 4" key="1">
    <citation type="journal article" date="2017" name="PLoS Biol.">
        <title>The sea cucumber genome provides insights into morphological evolution and visceral regeneration.</title>
        <authorList>
            <person name="Zhang X."/>
            <person name="Sun L."/>
            <person name="Yuan J."/>
            <person name="Sun Y."/>
            <person name="Gao Y."/>
            <person name="Zhang L."/>
            <person name="Li S."/>
            <person name="Dai H."/>
            <person name="Hamel J.F."/>
            <person name="Liu C."/>
            <person name="Yu Y."/>
            <person name="Liu S."/>
            <person name="Lin W."/>
            <person name="Guo K."/>
            <person name="Jin S."/>
            <person name="Xu P."/>
            <person name="Storey K.B."/>
            <person name="Huan P."/>
            <person name="Zhang T."/>
            <person name="Zhou Y."/>
            <person name="Zhang J."/>
            <person name="Lin C."/>
            <person name="Li X."/>
            <person name="Xing L."/>
            <person name="Huo D."/>
            <person name="Sun M."/>
            <person name="Wang L."/>
            <person name="Mercier A."/>
            <person name="Li F."/>
            <person name="Yang H."/>
            <person name="Xiang J."/>
        </authorList>
    </citation>
    <scope>NUCLEOTIDE SEQUENCE [LARGE SCALE GENOMIC DNA]</scope>
    <source>
        <strain evidence="3">Shaxun</strain>
        <tissue evidence="3">Muscle</tissue>
    </source>
</reference>
<dbReference type="InterPro" id="IPR036389">
    <property type="entry name" value="RNase_III_sf"/>
</dbReference>
<keyword evidence="4" id="KW-1185">Reference proteome</keyword>
<dbReference type="STRING" id="307972.A0A2G8JRZ5"/>
<accession>A0A2G8JRZ5</accession>
<name>A0A2G8JRZ5_STIJA</name>
<dbReference type="OrthoDB" id="2392202at2759"/>
<dbReference type="GO" id="GO:0006309">
    <property type="term" value="P:apoptotic DNA fragmentation"/>
    <property type="evidence" value="ECO:0007669"/>
    <property type="project" value="TreeGrafter"/>
</dbReference>
<dbReference type="PROSITE" id="PS50142">
    <property type="entry name" value="RNASE_3_2"/>
    <property type="match status" value="1"/>
</dbReference>
<dbReference type="CDD" id="cd00593">
    <property type="entry name" value="RIBOc"/>
    <property type="match status" value="1"/>
</dbReference>
<dbReference type="GO" id="GO:0030422">
    <property type="term" value="P:siRNA processing"/>
    <property type="evidence" value="ECO:0007669"/>
    <property type="project" value="TreeGrafter"/>
</dbReference>
<dbReference type="Proteomes" id="UP000230750">
    <property type="component" value="Unassembled WGS sequence"/>
</dbReference>
<dbReference type="InterPro" id="IPR000999">
    <property type="entry name" value="RNase_III_dom"/>
</dbReference>
<evidence type="ECO:0000313" key="4">
    <source>
        <dbReference type="Proteomes" id="UP000230750"/>
    </source>
</evidence>
<dbReference type="PANTHER" id="PTHR14950:SF37">
    <property type="entry name" value="ENDORIBONUCLEASE DICER"/>
    <property type="match status" value="1"/>
</dbReference>
<proteinExistence type="predicted"/>
<dbReference type="EMBL" id="MRZV01001348">
    <property type="protein sequence ID" value="PIK38541.1"/>
    <property type="molecule type" value="Genomic_DNA"/>
</dbReference>
<gene>
    <name evidence="3" type="ORF">BSL78_24634</name>
</gene>
<organism evidence="3 4">
    <name type="scientific">Stichopus japonicus</name>
    <name type="common">Sea cucumber</name>
    <dbReference type="NCBI Taxonomy" id="307972"/>
    <lineage>
        <taxon>Eukaryota</taxon>
        <taxon>Metazoa</taxon>
        <taxon>Echinodermata</taxon>
        <taxon>Eleutherozoa</taxon>
        <taxon>Echinozoa</taxon>
        <taxon>Holothuroidea</taxon>
        <taxon>Aspidochirotacea</taxon>
        <taxon>Aspidochirotida</taxon>
        <taxon>Stichopodidae</taxon>
        <taxon>Apostichopus</taxon>
    </lineage>
</organism>
<comment type="caution">
    <text evidence="3">The sequence shown here is derived from an EMBL/GenBank/DDBJ whole genome shotgun (WGS) entry which is preliminary data.</text>
</comment>
<keyword evidence="1" id="KW-0378">Hydrolase</keyword>
<protein>
    <submittedName>
        <fullName evidence="3">Putative endoribonuclease Dicer-like</fullName>
    </submittedName>
</protein>
<dbReference type="SUPFAM" id="SSF69065">
    <property type="entry name" value="RNase III domain-like"/>
    <property type="match status" value="1"/>
</dbReference>
<dbReference type="GO" id="GO:0005634">
    <property type="term" value="C:nucleus"/>
    <property type="evidence" value="ECO:0007669"/>
    <property type="project" value="TreeGrafter"/>
</dbReference>
<feature type="domain" description="RNase III" evidence="2">
    <location>
        <begin position="121"/>
        <end position="196"/>
    </location>
</feature>
<dbReference type="GO" id="GO:0005737">
    <property type="term" value="C:cytoplasm"/>
    <property type="evidence" value="ECO:0007669"/>
    <property type="project" value="TreeGrafter"/>
</dbReference>
<dbReference type="GO" id="GO:0070578">
    <property type="term" value="C:RISC-loading complex"/>
    <property type="evidence" value="ECO:0007669"/>
    <property type="project" value="TreeGrafter"/>
</dbReference>
<dbReference type="AlphaFoldDB" id="A0A2G8JRZ5"/>
<dbReference type="GO" id="GO:0004525">
    <property type="term" value="F:ribonuclease III activity"/>
    <property type="evidence" value="ECO:0007669"/>
    <property type="project" value="InterPro"/>
</dbReference>
<dbReference type="PANTHER" id="PTHR14950">
    <property type="entry name" value="DICER-RELATED"/>
    <property type="match status" value="1"/>
</dbReference>
<evidence type="ECO:0000259" key="2">
    <source>
        <dbReference type="PROSITE" id="PS50142"/>
    </source>
</evidence>
<evidence type="ECO:0000256" key="1">
    <source>
        <dbReference type="ARBA" id="ARBA00022801"/>
    </source>
</evidence>
<dbReference type="Gene3D" id="1.10.1520.10">
    <property type="entry name" value="Ribonuclease III domain"/>
    <property type="match status" value="1"/>
</dbReference>